<gene>
    <name evidence="3" type="ordered locus">Os04g0153475</name>
    <name evidence="3" type="ORF">OSNPB_040153475</name>
</gene>
<protein>
    <submittedName>
        <fullName evidence="3">Os04g0153475 protein</fullName>
    </submittedName>
</protein>
<reference evidence="4" key="1">
    <citation type="journal article" date="2005" name="Nature">
        <title>The map-based sequence of the rice genome.</title>
        <authorList>
            <consortium name="International rice genome sequencing project (IRGSP)"/>
            <person name="Matsumoto T."/>
            <person name="Wu J."/>
            <person name="Kanamori H."/>
            <person name="Katayose Y."/>
            <person name="Fujisawa M."/>
            <person name="Namiki N."/>
            <person name="Mizuno H."/>
            <person name="Yamamoto K."/>
            <person name="Antonio B.A."/>
            <person name="Baba T."/>
            <person name="Sakata K."/>
            <person name="Nagamura Y."/>
            <person name="Aoki H."/>
            <person name="Arikawa K."/>
            <person name="Arita K."/>
            <person name="Bito T."/>
            <person name="Chiden Y."/>
            <person name="Fujitsuka N."/>
            <person name="Fukunaka R."/>
            <person name="Hamada M."/>
            <person name="Harada C."/>
            <person name="Hayashi A."/>
            <person name="Hijishita S."/>
            <person name="Honda M."/>
            <person name="Hosokawa S."/>
            <person name="Ichikawa Y."/>
            <person name="Idonuma A."/>
            <person name="Iijima M."/>
            <person name="Ikeda M."/>
            <person name="Ikeno M."/>
            <person name="Ito K."/>
            <person name="Ito S."/>
            <person name="Ito T."/>
            <person name="Ito Y."/>
            <person name="Ito Y."/>
            <person name="Iwabuchi A."/>
            <person name="Kamiya K."/>
            <person name="Karasawa W."/>
            <person name="Kurita K."/>
            <person name="Katagiri S."/>
            <person name="Kikuta A."/>
            <person name="Kobayashi H."/>
            <person name="Kobayashi N."/>
            <person name="Machita K."/>
            <person name="Maehara T."/>
            <person name="Masukawa M."/>
            <person name="Mizubayashi T."/>
            <person name="Mukai Y."/>
            <person name="Nagasaki H."/>
            <person name="Nagata Y."/>
            <person name="Naito S."/>
            <person name="Nakashima M."/>
            <person name="Nakama Y."/>
            <person name="Nakamichi Y."/>
            <person name="Nakamura M."/>
            <person name="Meguro A."/>
            <person name="Negishi M."/>
            <person name="Ohta I."/>
            <person name="Ohta T."/>
            <person name="Okamoto M."/>
            <person name="Ono N."/>
            <person name="Saji S."/>
            <person name="Sakaguchi M."/>
            <person name="Sakai K."/>
            <person name="Shibata M."/>
            <person name="Shimokawa T."/>
            <person name="Song J."/>
            <person name="Takazaki Y."/>
            <person name="Terasawa K."/>
            <person name="Tsugane M."/>
            <person name="Tsuji K."/>
            <person name="Ueda S."/>
            <person name="Waki K."/>
            <person name="Yamagata H."/>
            <person name="Yamamoto M."/>
            <person name="Yamamoto S."/>
            <person name="Yamane H."/>
            <person name="Yoshiki S."/>
            <person name="Yoshihara R."/>
            <person name="Yukawa K."/>
            <person name="Zhong H."/>
            <person name="Yano M."/>
            <person name="Yuan Q."/>
            <person name="Ouyang S."/>
            <person name="Liu J."/>
            <person name="Jones K.M."/>
            <person name="Gansberger K."/>
            <person name="Moffat K."/>
            <person name="Hill J."/>
            <person name="Bera J."/>
            <person name="Fadrosh D."/>
            <person name="Jin S."/>
            <person name="Johri S."/>
            <person name="Kim M."/>
            <person name="Overton L."/>
            <person name="Reardon M."/>
            <person name="Tsitrin T."/>
            <person name="Vuong H."/>
            <person name="Weaver B."/>
            <person name="Ciecko A."/>
            <person name="Tallon L."/>
            <person name="Jackson J."/>
            <person name="Pai G."/>
            <person name="Aken S.V."/>
            <person name="Utterback T."/>
            <person name="Reidmuller S."/>
            <person name="Feldblyum T."/>
            <person name="Hsiao J."/>
            <person name="Zismann V."/>
            <person name="Iobst S."/>
            <person name="de Vazeille A.R."/>
            <person name="Buell C.R."/>
            <person name="Ying K."/>
            <person name="Li Y."/>
            <person name="Lu T."/>
            <person name="Huang Y."/>
            <person name="Zhao Q."/>
            <person name="Feng Q."/>
            <person name="Zhang L."/>
            <person name="Zhu J."/>
            <person name="Weng Q."/>
            <person name="Mu J."/>
            <person name="Lu Y."/>
            <person name="Fan D."/>
            <person name="Liu Y."/>
            <person name="Guan J."/>
            <person name="Zhang Y."/>
            <person name="Yu S."/>
            <person name="Liu X."/>
            <person name="Zhang Y."/>
            <person name="Hong G."/>
            <person name="Han B."/>
            <person name="Choisne N."/>
            <person name="Demange N."/>
            <person name="Orjeda G."/>
            <person name="Samain S."/>
            <person name="Cattolico L."/>
            <person name="Pelletier E."/>
            <person name="Couloux A."/>
            <person name="Segurens B."/>
            <person name="Wincker P."/>
            <person name="D'Hont A."/>
            <person name="Scarpelli C."/>
            <person name="Weissenbach J."/>
            <person name="Salanoubat M."/>
            <person name="Quetier F."/>
            <person name="Yu Y."/>
            <person name="Kim H.R."/>
            <person name="Rambo T."/>
            <person name="Currie J."/>
            <person name="Collura K."/>
            <person name="Luo M."/>
            <person name="Yang T."/>
            <person name="Ammiraju J.S.S."/>
            <person name="Engler F."/>
            <person name="Soderlund C."/>
            <person name="Wing R.A."/>
            <person name="Palmer L.E."/>
            <person name="de la Bastide M."/>
            <person name="Spiegel L."/>
            <person name="Nascimento L."/>
            <person name="Zutavern T."/>
            <person name="O'Shaughnessy A."/>
            <person name="Dike S."/>
            <person name="Dedhia N."/>
            <person name="Preston R."/>
            <person name="Balija V."/>
            <person name="McCombie W.R."/>
            <person name="Chow T."/>
            <person name="Chen H."/>
            <person name="Chung M."/>
            <person name="Chen C."/>
            <person name="Shaw J."/>
            <person name="Wu H."/>
            <person name="Hsiao K."/>
            <person name="Chao Y."/>
            <person name="Chu M."/>
            <person name="Cheng C."/>
            <person name="Hour A."/>
            <person name="Lee P."/>
            <person name="Lin S."/>
            <person name="Lin Y."/>
            <person name="Liou J."/>
            <person name="Liu S."/>
            <person name="Hsing Y."/>
            <person name="Raghuvanshi S."/>
            <person name="Mohanty A."/>
            <person name="Bharti A.K."/>
            <person name="Gaur A."/>
            <person name="Gupta V."/>
            <person name="Kumar D."/>
            <person name="Ravi V."/>
            <person name="Vij S."/>
            <person name="Kapur A."/>
            <person name="Khurana P."/>
            <person name="Khurana P."/>
            <person name="Khurana J.P."/>
            <person name="Tyagi A.K."/>
            <person name="Gaikwad K."/>
            <person name="Singh A."/>
            <person name="Dalal V."/>
            <person name="Srivastava S."/>
            <person name="Dixit A."/>
            <person name="Pal A.K."/>
            <person name="Ghazi I.A."/>
            <person name="Yadav M."/>
            <person name="Pandit A."/>
            <person name="Bhargava A."/>
            <person name="Sureshbabu K."/>
            <person name="Batra K."/>
            <person name="Sharma T.R."/>
            <person name="Mohapatra T."/>
            <person name="Singh N.K."/>
            <person name="Messing J."/>
            <person name="Nelson A.B."/>
            <person name="Fuks G."/>
            <person name="Kavchok S."/>
            <person name="Keizer G."/>
            <person name="Linton E."/>
            <person name="Llaca V."/>
            <person name="Song R."/>
            <person name="Tanyolac B."/>
            <person name="Young S."/>
            <person name="Ho-Il K."/>
            <person name="Hahn J.H."/>
            <person name="Sangsakoo G."/>
            <person name="Vanavichit A."/>
            <person name="de Mattos Luiz.A.T."/>
            <person name="Zimmer P.D."/>
            <person name="Malone G."/>
            <person name="Dellagostin O."/>
            <person name="de Oliveira A.C."/>
            <person name="Bevan M."/>
            <person name="Bancroft I."/>
            <person name="Minx P."/>
            <person name="Cordum H."/>
            <person name="Wilson R."/>
            <person name="Cheng Z."/>
            <person name="Jin W."/>
            <person name="Jiang J."/>
            <person name="Leong S.A."/>
            <person name="Iwama H."/>
            <person name="Gojobori T."/>
            <person name="Itoh T."/>
            <person name="Niimura Y."/>
            <person name="Fujii Y."/>
            <person name="Habara T."/>
            <person name="Sakai H."/>
            <person name="Sato Y."/>
            <person name="Wilson G."/>
            <person name="Kumar K."/>
            <person name="McCouch S."/>
            <person name="Juretic N."/>
            <person name="Hoen D."/>
            <person name="Wright S."/>
            <person name="Bruskiewich R."/>
            <person name="Bureau T."/>
            <person name="Miyao A."/>
            <person name="Hirochika H."/>
            <person name="Nishikawa T."/>
            <person name="Kadowaki K."/>
            <person name="Sugiura M."/>
            <person name="Burr B."/>
            <person name="Sasaki T."/>
        </authorList>
    </citation>
    <scope>NUCLEOTIDE SEQUENCE [LARGE SCALE GENOMIC DNA]</scope>
    <source>
        <strain evidence="4">cv. Nipponbare</strain>
    </source>
</reference>
<name>A0A0P0W6L6_ORYSJ</name>
<evidence type="ECO:0000313" key="3">
    <source>
        <dbReference type="EMBL" id="BAS87815.1"/>
    </source>
</evidence>
<dbReference type="Gramene" id="Os04t0153475-00">
    <property type="protein sequence ID" value="Os04t0153475-00"/>
    <property type="gene ID" value="Os04g0153475"/>
</dbReference>
<keyword evidence="2" id="KW-0732">Signal</keyword>
<organism evidence="3 4">
    <name type="scientific">Oryza sativa subsp. japonica</name>
    <name type="common">Rice</name>
    <dbReference type="NCBI Taxonomy" id="39947"/>
    <lineage>
        <taxon>Eukaryota</taxon>
        <taxon>Viridiplantae</taxon>
        <taxon>Streptophyta</taxon>
        <taxon>Embryophyta</taxon>
        <taxon>Tracheophyta</taxon>
        <taxon>Spermatophyta</taxon>
        <taxon>Magnoliopsida</taxon>
        <taxon>Liliopsida</taxon>
        <taxon>Poales</taxon>
        <taxon>Poaceae</taxon>
        <taxon>BOP clade</taxon>
        <taxon>Oryzoideae</taxon>
        <taxon>Oryzeae</taxon>
        <taxon>Oryzinae</taxon>
        <taxon>Oryza</taxon>
        <taxon>Oryza sativa</taxon>
    </lineage>
</organism>
<evidence type="ECO:0000256" key="1">
    <source>
        <dbReference type="SAM" id="MobiDB-lite"/>
    </source>
</evidence>
<dbReference type="InParanoid" id="A0A0P0W6L6"/>
<accession>A0A0P0W6L6</accession>
<reference evidence="3 4" key="3">
    <citation type="journal article" date="2013" name="Rice">
        <title>Improvement of the Oryza sativa Nipponbare reference genome using next generation sequence and optical map data.</title>
        <authorList>
            <person name="Kawahara Y."/>
            <person name="de la Bastide M."/>
            <person name="Hamilton J.P."/>
            <person name="Kanamori H."/>
            <person name="McCombie W.R."/>
            <person name="Ouyang S."/>
            <person name="Schwartz D.C."/>
            <person name="Tanaka T."/>
            <person name="Wu J."/>
            <person name="Zhou S."/>
            <person name="Childs K.L."/>
            <person name="Davidson R.M."/>
            <person name="Lin H."/>
            <person name="Quesada-Ocampo L."/>
            <person name="Vaillancourt B."/>
            <person name="Sakai H."/>
            <person name="Lee S.S."/>
            <person name="Kim J."/>
            <person name="Numa H."/>
            <person name="Itoh T."/>
            <person name="Buell C.R."/>
            <person name="Matsumoto T."/>
        </authorList>
    </citation>
    <scope>NUCLEOTIDE SEQUENCE [LARGE SCALE GENOMIC DNA]</scope>
    <source>
        <strain evidence="4">cv. Nipponbare</strain>
    </source>
</reference>
<feature type="signal peptide" evidence="2">
    <location>
        <begin position="1"/>
        <end position="20"/>
    </location>
</feature>
<sequence>MTSIPLTSRLLSSLPALAFAHLRAHTVLEGTHNKHQDKTATSRLMIAVAGHNDGGRGLVEDVPGCRDLHRKTLQVVHPQPVVLHGVGRDGVLPTKVEQQERRPECHQLLLWQPAVEGHVSQGVHGHRVGRHGTLPRPPPSALQSLLDAGTPPG</sequence>
<evidence type="ECO:0000256" key="2">
    <source>
        <dbReference type="SAM" id="SignalP"/>
    </source>
</evidence>
<evidence type="ECO:0000313" key="4">
    <source>
        <dbReference type="Proteomes" id="UP000059680"/>
    </source>
</evidence>
<dbReference type="AlphaFoldDB" id="A0A0P0W6L6"/>
<dbReference type="EMBL" id="AP014960">
    <property type="protein sequence ID" value="BAS87815.1"/>
    <property type="molecule type" value="Genomic_DNA"/>
</dbReference>
<reference evidence="3 4" key="2">
    <citation type="journal article" date="2013" name="Plant Cell Physiol.">
        <title>Rice Annotation Project Database (RAP-DB): an integrative and interactive database for rice genomics.</title>
        <authorList>
            <person name="Sakai H."/>
            <person name="Lee S.S."/>
            <person name="Tanaka T."/>
            <person name="Numa H."/>
            <person name="Kim J."/>
            <person name="Kawahara Y."/>
            <person name="Wakimoto H."/>
            <person name="Yang C.C."/>
            <person name="Iwamoto M."/>
            <person name="Abe T."/>
            <person name="Yamada Y."/>
            <person name="Muto A."/>
            <person name="Inokuchi H."/>
            <person name="Ikemura T."/>
            <person name="Matsumoto T."/>
            <person name="Sasaki T."/>
            <person name="Itoh T."/>
        </authorList>
    </citation>
    <scope>NUCLEOTIDE SEQUENCE [LARGE SCALE GENOMIC DNA]</scope>
    <source>
        <strain evidence="4">cv. Nipponbare</strain>
    </source>
</reference>
<feature type="region of interest" description="Disordered" evidence="1">
    <location>
        <begin position="121"/>
        <end position="153"/>
    </location>
</feature>
<dbReference type="Proteomes" id="UP000059680">
    <property type="component" value="Chromosome 4"/>
</dbReference>
<feature type="chain" id="PRO_5006056573" evidence="2">
    <location>
        <begin position="21"/>
        <end position="153"/>
    </location>
</feature>
<keyword evidence="4" id="KW-1185">Reference proteome</keyword>
<proteinExistence type="predicted"/>
<dbReference type="PaxDb" id="39947-A0A0P0W6L6"/>